<dbReference type="Proteomes" id="UP000582974">
    <property type="component" value="Unassembled WGS sequence"/>
</dbReference>
<dbReference type="EMBL" id="JACCKD010000006">
    <property type="protein sequence ID" value="MBA0127268.1"/>
    <property type="molecule type" value="Genomic_DNA"/>
</dbReference>
<sequence>MSPEVTLTDGRTATMVREHTWLWVDSEAWTEQSARVSAGPVWAEAVAVPRRLTVEWSTGERTSCAGPGTPYDRSYGMHEPSPDCGLRLTQSTYGLPGEQAEVEYAITWSVRWQGSDGASDEGGELATMVSRASEHVVVAEAQSLRQD</sequence>
<accession>A0A838ADR3</accession>
<gene>
    <name evidence="1" type="ORF">H0B56_17090</name>
</gene>
<reference evidence="1 2" key="1">
    <citation type="submission" date="2020-07" db="EMBL/GenBank/DDBJ databases">
        <title>Genome of Haloechinothrix sp.</title>
        <authorList>
            <person name="Tang S.-K."/>
            <person name="Yang L."/>
            <person name="Zhu W.-Y."/>
        </authorList>
    </citation>
    <scope>NUCLEOTIDE SEQUENCE [LARGE SCALE GENOMIC DNA]</scope>
    <source>
        <strain evidence="1 2">YIM 98757</strain>
    </source>
</reference>
<keyword evidence="2" id="KW-1185">Reference proteome</keyword>
<evidence type="ECO:0000313" key="2">
    <source>
        <dbReference type="Proteomes" id="UP000582974"/>
    </source>
</evidence>
<comment type="caution">
    <text evidence="1">The sequence shown here is derived from an EMBL/GenBank/DDBJ whole genome shotgun (WGS) entry which is preliminary data.</text>
</comment>
<name>A0A838ADR3_9PSEU</name>
<evidence type="ECO:0000313" key="1">
    <source>
        <dbReference type="EMBL" id="MBA0127268.1"/>
    </source>
</evidence>
<organism evidence="1 2">
    <name type="scientific">Haloechinothrix aidingensis</name>
    <dbReference type="NCBI Taxonomy" id="2752311"/>
    <lineage>
        <taxon>Bacteria</taxon>
        <taxon>Bacillati</taxon>
        <taxon>Actinomycetota</taxon>
        <taxon>Actinomycetes</taxon>
        <taxon>Pseudonocardiales</taxon>
        <taxon>Pseudonocardiaceae</taxon>
        <taxon>Haloechinothrix</taxon>
    </lineage>
</organism>
<dbReference type="AlphaFoldDB" id="A0A838ADR3"/>
<proteinExistence type="predicted"/>
<protein>
    <submittedName>
        <fullName evidence="1">Uncharacterized protein</fullName>
    </submittedName>
</protein>